<dbReference type="GO" id="GO:0102971">
    <property type="term" value="F:phosphinothricin N-acetyltransferase activity"/>
    <property type="evidence" value="ECO:0007669"/>
    <property type="project" value="UniProtKB-EC"/>
</dbReference>
<dbReference type="EC" id="2.3.1.183" evidence="1"/>
<keyword evidence="1" id="KW-0808">Transferase</keyword>
<dbReference type="GeneID" id="30321714"/>
<dbReference type="AlphaFoldDB" id="A0A0F7HCD5"/>
<dbReference type="PANTHER" id="PTHR43072:SF8">
    <property type="entry name" value="ACYLTRANSFERASE FABY-RELATED"/>
    <property type="match status" value="1"/>
</dbReference>
<accession>A0A0F7HCD5</accession>
<gene>
    <name evidence="1" type="primary">pat</name>
    <name evidence="1" type="ORF">NCTC12965_06368</name>
</gene>
<dbReference type="PANTHER" id="PTHR43072">
    <property type="entry name" value="N-ACETYLTRANSFERASE"/>
    <property type="match status" value="1"/>
</dbReference>
<protein>
    <submittedName>
        <fullName evidence="1">Phosphinothricin N-acetyltransferase</fullName>
        <ecNumber evidence="1">2.3.1.183</ecNumber>
    </submittedName>
</protein>
<keyword evidence="1" id="KW-0012">Acyltransferase</keyword>
<dbReference type="KEGG" id="sfw:WN53_16190"/>
<dbReference type="Pfam" id="PF00583">
    <property type="entry name" value="Acetyltransf_1"/>
    <property type="match status" value="1"/>
</dbReference>
<dbReference type="RefSeq" id="WP_024485768.1">
    <property type="nucleotide sequence ID" value="NZ_CAMISF010000001.1"/>
</dbReference>
<evidence type="ECO:0000313" key="1">
    <source>
        <dbReference type="EMBL" id="VTR52459.1"/>
    </source>
</evidence>
<organism evidence="1">
    <name type="scientific">Serratia fonticola</name>
    <dbReference type="NCBI Taxonomy" id="47917"/>
    <lineage>
        <taxon>Bacteria</taxon>
        <taxon>Pseudomonadati</taxon>
        <taxon>Pseudomonadota</taxon>
        <taxon>Gammaproteobacteria</taxon>
        <taxon>Enterobacterales</taxon>
        <taxon>Yersiniaceae</taxon>
        <taxon>Serratia</taxon>
    </lineage>
</organism>
<dbReference type="EMBL" id="CABEEZ010000126">
    <property type="protein sequence ID" value="VTR52459.1"/>
    <property type="molecule type" value="Genomic_DNA"/>
</dbReference>
<dbReference type="CDD" id="cd04301">
    <property type="entry name" value="NAT_SF"/>
    <property type="match status" value="1"/>
</dbReference>
<dbReference type="InterPro" id="IPR016181">
    <property type="entry name" value="Acyl_CoA_acyltransferase"/>
</dbReference>
<name>A0A0F7HCD5_SERFO</name>
<dbReference type="PROSITE" id="PS51186">
    <property type="entry name" value="GNAT"/>
    <property type="match status" value="1"/>
</dbReference>
<sequence>MSLATPPLATLSVSDASTEDMAAIQQIYAHHVLYGPASFEETPPTLEEMQQRRHNVLAAGLPWLVAKMQDRVVGYCYATPYRPRPAYRYTIENSVYVAEGLQGHGIGKTLLGALIARCEHGPWRQMLATIGDAAGNAGSLALHRKLGFTSIGTLSGVGFKFGGWLDTHIMQRPLNGGSHTLP</sequence>
<proteinExistence type="predicted"/>
<dbReference type="InterPro" id="IPR000182">
    <property type="entry name" value="GNAT_dom"/>
</dbReference>
<dbReference type="Gene3D" id="3.40.630.30">
    <property type="match status" value="1"/>
</dbReference>
<reference evidence="1" key="1">
    <citation type="submission" date="2019-05" db="EMBL/GenBank/DDBJ databases">
        <authorList>
            <consortium name="Pathogen Informatics"/>
        </authorList>
    </citation>
    <scope>NUCLEOTIDE SEQUENCE [LARGE SCALE GENOMIC DNA]</scope>
    <source>
        <strain evidence="1">NCTC12965</strain>
    </source>
</reference>
<dbReference type="SUPFAM" id="SSF55729">
    <property type="entry name" value="Acyl-CoA N-acyltransferases (Nat)"/>
    <property type="match status" value="1"/>
</dbReference>